<accession>A0A0F9I9X0</accession>
<dbReference type="EMBL" id="LAZR01014663">
    <property type="protein sequence ID" value="KKM16484.1"/>
    <property type="molecule type" value="Genomic_DNA"/>
</dbReference>
<gene>
    <name evidence="1" type="ORF">LCGC14_1685360</name>
</gene>
<evidence type="ECO:0000313" key="1">
    <source>
        <dbReference type="EMBL" id="KKM16484.1"/>
    </source>
</evidence>
<name>A0A0F9I9X0_9ZZZZ</name>
<comment type="caution">
    <text evidence="1">The sequence shown here is derived from an EMBL/GenBank/DDBJ whole genome shotgun (WGS) entry which is preliminary data.</text>
</comment>
<reference evidence="1" key="1">
    <citation type="journal article" date="2015" name="Nature">
        <title>Complex archaea that bridge the gap between prokaryotes and eukaryotes.</title>
        <authorList>
            <person name="Spang A."/>
            <person name="Saw J.H."/>
            <person name="Jorgensen S.L."/>
            <person name="Zaremba-Niedzwiedzka K."/>
            <person name="Martijn J."/>
            <person name="Lind A.E."/>
            <person name="van Eijk R."/>
            <person name="Schleper C."/>
            <person name="Guy L."/>
            <person name="Ettema T.J."/>
        </authorList>
    </citation>
    <scope>NUCLEOTIDE SEQUENCE</scope>
</reference>
<evidence type="ECO:0008006" key="2">
    <source>
        <dbReference type="Google" id="ProtNLM"/>
    </source>
</evidence>
<dbReference type="AlphaFoldDB" id="A0A0F9I9X0"/>
<sequence length="62" mass="7280">MSEEIDAISVIIHRWENTLCPDCGAHMKLYLGYIQKCSVKPNEHLLCDGQFYLRRIKEVIEK</sequence>
<organism evidence="1">
    <name type="scientific">marine sediment metagenome</name>
    <dbReference type="NCBI Taxonomy" id="412755"/>
    <lineage>
        <taxon>unclassified sequences</taxon>
        <taxon>metagenomes</taxon>
        <taxon>ecological metagenomes</taxon>
    </lineage>
</organism>
<protein>
    <recommendedName>
        <fullName evidence="2">Transposase zinc-ribbon domain-containing protein</fullName>
    </recommendedName>
</protein>
<proteinExistence type="predicted"/>